<dbReference type="Pfam" id="PF01230">
    <property type="entry name" value="HIT"/>
    <property type="match status" value="1"/>
</dbReference>
<dbReference type="InterPro" id="IPR019808">
    <property type="entry name" value="Histidine_triad_CS"/>
</dbReference>
<reference evidence="4" key="1">
    <citation type="submission" date="2023-10" db="EMBL/GenBank/DDBJ databases">
        <authorList>
            <person name="Chen Y."/>
            <person name="Shah S."/>
            <person name="Dougan E. K."/>
            <person name="Thang M."/>
            <person name="Chan C."/>
        </authorList>
    </citation>
    <scope>NUCLEOTIDE SEQUENCE [LARGE SCALE GENOMIC DNA]</scope>
</reference>
<comment type="caution">
    <text evidence="4">The sequence shown here is derived from an EMBL/GenBank/DDBJ whole genome shotgun (WGS) entry which is preliminary data.</text>
</comment>
<organism evidence="4 5">
    <name type="scientific">Prorocentrum cordatum</name>
    <dbReference type="NCBI Taxonomy" id="2364126"/>
    <lineage>
        <taxon>Eukaryota</taxon>
        <taxon>Sar</taxon>
        <taxon>Alveolata</taxon>
        <taxon>Dinophyceae</taxon>
        <taxon>Prorocentrales</taxon>
        <taxon>Prorocentraceae</taxon>
        <taxon>Prorocentrum</taxon>
    </lineage>
</organism>
<dbReference type="InterPro" id="IPR048970">
    <property type="entry name" value="OB_Ssb-like"/>
</dbReference>
<dbReference type="Pfam" id="PF21473">
    <property type="entry name" value="OB_Ssb-like"/>
    <property type="match status" value="1"/>
</dbReference>
<dbReference type="PROSITE" id="PS00892">
    <property type="entry name" value="HIT_1"/>
    <property type="match status" value="1"/>
</dbReference>
<dbReference type="Gene3D" id="3.30.428.10">
    <property type="entry name" value="HIT-like"/>
    <property type="match status" value="1"/>
</dbReference>
<evidence type="ECO:0000259" key="3">
    <source>
        <dbReference type="PROSITE" id="PS51084"/>
    </source>
</evidence>
<dbReference type="InterPro" id="IPR036265">
    <property type="entry name" value="HIT-like_sf"/>
</dbReference>
<dbReference type="SUPFAM" id="SSF54197">
    <property type="entry name" value="HIT-like"/>
    <property type="match status" value="1"/>
</dbReference>
<evidence type="ECO:0000313" key="4">
    <source>
        <dbReference type="EMBL" id="CAK0889574.1"/>
    </source>
</evidence>
<dbReference type="Proteomes" id="UP001189429">
    <property type="component" value="Unassembled WGS sequence"/>
</dbReference>
<feature type="domain" description="HIT" evidence="3">
    <location>
        <begin position="1"/>
        <end position="78"/>
    </location>
</feature>
<dbReference type="EMBL" id="CAUYUJ010019237">
    <property type="protein sequence ID" value="CAK0889574.1"/>
    <property type="molecule type" value="Genomic_DNA"/>
</dbReference>
<dbReference type="PANTHER" id="PTHR47670:SF1">
    <property type="entry name" value="ADENYLYLSULFATASE HINT3"/>
    <property type="match status" value="1"/>
</dbReference>
<dbReference type="InterPro" id="IPR012340">
    <property type="entry name" value="NA-bd_OB-fold"/>
</dbReference>
<proteinExistence type="predicted"/>
<feature type="compositionally biased region" description="Low complexity" evidence="2">
    <location>
        <begin position="215"/>
        <end position="225"/>
    </location>
</feature>
<dbReference type="PROSITE" id="PS51084">
    <property type="entry name" value="HIT_2"/>
    <property type="match status" value="1"/>
</dbReference>
<sequence length="225" mass="24264">MAEGHVLVIPKGKSTCFLSMRFSEVTFFRELQKIAGAVKKALEADGVKIVSNMGEAAGQTVFHTHFHIVPMFTGKKCDMVSAKEMITKEAAEPIVAKITEALKPPPKPLKKAKFNKVSVINPDSKGLNLKVKVTTTATATEVKGKTFHEALVADGSGAVVLSVSPEQLPLVSKDATLEVRNAKVVMIAGHIRIAVDKWGKICASEESRSKRSARPRTFPRPSSSS</sequence>
<evidence type="ECO:0000256" key="1">
    <source>
        <dbReference type="PROSITE-ProRule" id="PRU00464"/>
    </source>
</evidence>
<feature type="short sequence motif" description="Histidine triad motif" evidence="1">
    <location>
        <begin position="63"/>
        <end position="67"/>
    </location>
</feature>
<feature type="region of interest" description="Disordered" evidence="2">
    <location>
        <begin position="204"/>
        <end position="225"/>
    </location>
</feature>
<evidence type="ECO:0000313" key="5">
    <source>
        <dbReference type="Proteomes" id="UP001189429"/>
    </source>
</evidence>
<dbReference type="PANTHER" id="PTHR47670">
    <property type="entry name" value="ADENYLYLSULFATASE HINT3"/>
    <property type="match status" value="1"/>
</dbReference>
<dbReference type="SUPFAM" id="SSF50249">
    <property type="entry name" value="Nucleic acid-binding proteins"/>
    <property type="match status" value="1"/>
</dbReference>
<evidence type="ECO:0000256" key="2">
    <source>
        <dbReference type="SAM" id="MobiDB-lite"/>
    </source>
</evidence>
<gene>
    <name evidence="4" type="ORF">PCOR1329_LOCUS70078</name>
</gene>
<protein>
    <recommendedName>
        <fullName evidence="3">HIT domain-containing protein</fullName>
    </recommendedName>
</protein>
<keyword evidence="5" id="KW-1185">Reference proteome</keyword>
<dbReference type="InterPro" id="IPR011146">
    <property type="entry name" value="HIT-like"/>
</dbReference>
<name>A0ABN9WS23_9DINO</name>
<accession>A0ABN9WS23</accession>
<dbReference type="Gene3D" id="2.40.50.140">
    <property type="entry name" value="Nucleic acid-binding proteins"/>
    <property type="match status" value="1"/>
</dbReference>